<dbReference type="PANTHER" id="PTHR35342:SF5">
    <property type="entry name" value="TRICARBOXYLIC TRANSPORT PROTEIN"/>
    <property type="match status" value="1"/>
</dbReference>
<evidence type="ECO:0000313" key="4">
    <source>
        <dbReference type="Proteomes" id="UP000231987"/>
    </source>
</evidence>
<feature type="transmembrane region" description="Helical" evidence="1">
    <location>
        <begin position="386"/>
        <end position="406"/>
    </location>
</feature>
<reference evidence="3 4" key="1">
    <citation type="submission" date="2017-06" db="EMBL/GenBank/DDBJ databases">
        <title>Ensifer strains isolated from leguminous trees and herbs display diverse denitrification phenotypes with some acting as strong N2O sinks.</title>
        <authorList>
            <person name="Woliy K."/>
            <person name="Mania D."/>
            <person name="Bakken L.R."/>
            <person name="Frostegard A."/>
        </authorList>
    </citation>
    <scope>NUCLEOTIDE SEQUENCE [LARGE SCALE GENOMIC DNA]</scope>
    <source>
        <strain evidence="3 4">AC50a</strain>
    </source>
</reference>
<feature type="transmembrane region" description="Helical" evidence="1">
    <location>
        <begin position="328"/>
        <end position="348"/>
    </location>
</feature>
<proteinExistence type="predicted"/>
<feature type="transmembrane region" description="Helical" evidence="1">
    <location>
        <begin position="259"/>
        <end position="281"/>
    </location>
</feature>
<feature type="transmembrane region" description="Helical" evidence="1">
    <location>
        <begin position="144"/>
        <end position="160"/>
    </location>
</feature>
<sequence>MENLLLGLGVALTPFNLLMALIGATIGTAIGVLPGLGPVATISILMPVTFQLEPASAIIMLCGIYLGAMYGGSITSILVNVPGEAASVVTCLDGHQMAKNGRAGAALGIAAFGSFTGGIIATFGLIILAPMIPQLTRGFGPPEYAMLVLAGLLLVTQVGNSGTIRSIIMAFAGLLLATVGTDPISGEQRFTFGRAFLTDGIGIVPLAIGLFGVSELLSLALQRDETRTLRYRTLQVRELFPSKEEWRLSIPAIGRGSGLGFLLGLLPGAGMSLVSFVTYAIEKSISKTPEKFGKGAIEGVAAPETANNAGSQAAFAPMLSLGLPSSPTMGVIMGALMVHGVAVGPQLISRHPDVFWGVLASMLVSNILLIILNVPLISIFVRLLRVPYTILVPMIMLFVVLGAYTIDNRIEDVWMTLGFGVVGFVLRRYGFDPAPMVLAYVLGGIFERSFRQSLILGDGPGIFFDRPVSSVLTTLCIVMMVVPLVRTVVKLRKGRSMRQETEEA</sequence>
<feature type="transmembrane region" description="Helical" evidence="1">
    <location>
        <begin position="412"/>
        <end position="430"/>
    </location>
</feature>
<keyword evidence="1" id="KW-1133">Transmembrane helix</keyword>
<dbReference type="Pfam" id="PF01970">
    <property type="entry name" value="TctA"/>
    <property type="match status" value="1"/>
</dbReference>
<dbReference type="AlphaFoldDB" id="A0A2J0YYS6"/>
<evidence type="ECO:0000256" key="1">
    <source>
        <dbReference type="SAM" id="Phobius"/>
    </source>
</evidence>
<keyword evidence="1" id="KW-0472">Membrane</keyword>
<dbReference type="InterPro" id="IPR002823">
    <property type="entry name" value="DUF112_TM"/>
</dbReference>
<feature type="transmembrane region" description="Helical" evidence="1">
    <location>
        <begin position="30"/>
        <end position="50"/>
    </location>
</feature>
<dbReference type="EMBL" id="NJGD01000010">
    <property type="protein sequence ID" value="PJR13430.1"/>
    <property type="molecule type" value="Genomic_DNA"/>
</dbReference>
<gene>
    <name evidence="3" type="ORF">CEJ86_22095</name>
</gene>
<feature type="transmembrane region" description="Helical" evidence="1">
    <location>
        <begin position="468"/>
        <end position="489"/>
    </location>
</feature>
<organism evidence="3 4">
    <name type="scientific">Rhizobium meliloti</name>
    <name type="common">Ensifer meliloti</name>
    <name type="synonym">Sinorhizobium meliloti</name>
    <dbReference type="NCBI Taxonomy" id="382"/>
    <lineage>
        <taxon>Bacteria</taxon>
        <taxon>Pseudomonadati</taxon>
        <taxon>Pseudomonadota</taxon>
        <taxon>Alphaproteobacteria</taxon>
        <taxon>Hyphomicrobiales</taxon>
        <taxon>Rhizobiaceae</taxon>
        <taxon>Sinorhizobium/Ensifer group</taxon>
        <taxon>Sinorhizobium</taxon>
    </lineage>
</organism>
<dbReference type="PANTHER" id="PTHR35342">
    <property type="entry name" value="TRICARBOXYLIC TRANSPORT PROTEIN"/>
    <property type="match status" value="1"/>
</dbReference>
<keyword evidence="1" id="KW-0812">Transmembrane</keyword>
<feature type="domain" description="DUF112" evidence="2">
    <location>
        <begin position="17"/>
        <end position="438"/>
    </location>
</feature>
<feature type="transmembrane region" description="Helical" evidence="1">
    <location>
        <begin position="166"/>
        <end position="184"/>
    </location>
</feature>
<feature type="transmembrane region" description="Helical" evidence="1">
    <location>
        <begin position="354"/>
        <end position="374"/>
    </location>
</feature>
<protein>
    <submittedName>
        <fullName evidence="3">Transporter</fullName>
    </submittedName>
</protein>
<feature type="transmembrane region" description="Helical" evidence="1">
    <location>
        <begin position="57"/>
        <end position="79"/>
    </location>
</feature>
<accession>A0A2J0YYS6</accession>
<evidence type="ECO:0000259" key="2">
    <source>
        <dbReference type="Pfam" id="PF01970"/>
    </source>
</evidence>
<comment type="caution">
    <text evidence="3">The sequence shown here is derived from an EMBL/GenBank/DDBJ whole genome shotgun (WGS) entry which is preliminary data.</text>
</comment>
<feature type="transmembrane region" description="Helical" evidence="1">
    <location>
        <begin position="105"/>
        <end position="132"/>
    </location>
</feature>
<name>A0A2J0YYS6_RHIML</name>
<dbReference type="Proteomes" id="UP000231987">
    <property type="component" value="Unassembled WGS sequence"/>
</dbReference>
<feature type="transmembrane region" description="Helical" evidence="1">
    <location>
        <begin position="196"/>
        <end position="221"/>
    </location>
</feature>
<evidence type="ECO:0000313" key="3">
    <source>
        <dbReference type="EMBL" id="PJR13430.1"/>
    </source>
</evidence>
<dbReference type="RefSeq" id="WP_100673408.1">
    <property type="nucleotide sequence ID" value="NZ_NJGD01000010.1"/>
</dbReference>